<accession>A0A2S1FI96</accession>
<dbReference type="AlphaFoldDB" id="A0A2S1FI96"/>
<dbReference type="EMBL" id="MG869620">
    <property type="protein sequence ID" value="AWD72228.1"/>
    <property type="molecule type" value="Genomic_DNA"/>
</dbReference>
<protein>
    <submittedName>
        <fullName evidence="1">Uncharacterized protein</fullName>
    </submittedName>
</protein>
<dbReference type="NCBIfam" id="NF041728">
    <property type="entry name" value="BPSL0761_fam"/>
    <property type="match status" value="1"/>
</dbReference>
<name>A0A2S1FI96_9BURK</name>
<gene>
    <name evidence="1" type="ORF">pH6NP1_p032</name>
</gene>
<organism evidence="1">
    <name type="scientific">Polaromonas sp. H6N</name>
    <dbReference type="NCBI Taxonomy" id="1840293"/>
    <lineage>
        <taxon>Bacteria</taxon>
        <taxon>Pseudomonadati</taxon>
        <taxon>Pseudomonadota</taxon>
        <taxon>Betaproteobacteria</taxon>
        <taxon>Burkholderiales</taxon>
        <taxon>Comamonadaceae</taxon>
        <taxon>Polaromonas</taxon>
    </lineage>
</organism>
<reference evidence="1" key="1">
    <citation type="submission" date="2018-01" db="EMBL/GenBank/DDBJ databases">
        <title>Plasmids of psychrophilic Polaromonas spp. isolated from Arctic and Antarctic glaciers.</title>
        <authorList>
            <person name="Dziewit L."/>
            <person name="Ciok A."/>
        </authorList>
    </citation>
    <scope>NUCLEOTIDE SEQUENCE</scope>
    <source>
        <plasmid evidence="1">pH6NP1</plasmid>
    </source>
</reference>
<keyword evidence="1" id="KW-0614">Plasmid</keyword>
<geneLocation type="plasmid" evidence="1">
    <name>pH6NP1</name>
</geneLocation>
<dbReference type="InterPro" id="IPR049723">
    <property type="entry name" value="BPSL0761-like"/>
</dbReference>
<evidence type="ECO:0000313" key="1">
    <source>
        <dbReference type="EMBL" id="AWD72228.1"/>
    </source>
</evidence>
<dbReference type="RefSeq" id="WP_181374846.1">
    <property type="nucleotide sequence ID" value="NZ_MG869620.1"/>
</dbReference>
<sequence>MTMPDERTRSLRWGFEFLGEMRLDETIDAGFRATAQRLQLTYPRPDQILEWIEADAPGLPQAAARALGEAGELWTRLQFSRQGTQETRHALRFVQRHFPEPGLSRLLGNASREGLQHWLLPEEEED</sequence>
<proteinExistence type="predicted"/>